<protein>
    <recommendedName>
        <fullName evidence="4">Secreted protein</fullName>
    </recommendedName>
</protein>
<evidence type="ECO:0000313" key="2">
    <source>
        <dbReference type="EMBL" id="KAK3746212.1"/>
    </source>
</evidence>
<gene>
    <name evidence="2" type="ORF">RRG08_014685</name>
</gene>
<reference evidence="2" key="1">
    <citation type="journal article" date="2023" name="G3 (Bethesda)">
        <title>A reference genome for the long-term kleptoplast-retaining sea slug Elysia crispata morphotype clarki.</title>
        <authorList>
            <person name="Eastman K.E."/>
            <person name="Pendleton A.L."/>
            <person name="Shaikh M.A."/>
            <person name="Suttiyut T."/>
            <person name="Ogas R."/>
            <person name="Tomko P."/>
            <person name="Gavelis G."/>
            <person name="Widhalm J.R."/>
            <person name="Wisecaver J.H."/>
        </authorList>
    </citation>
    <scope>NUCLEOTIDE SEQUENCE</scope>
    <source>
        <strain evidence="2">ECLA1</strain>
    </source>
</reference>
<dbReference type="AlphaFoldDB" id="A0AAE0YHM6"/>
<evidence type="ECO:0008006" key="4">
    <source>
        <dbReference type="Google" id="ProtNLM"/>
    </source>
</evidence>
<comment type="caution">
    <text evidence="2">The sequence shown here is derived from an EMBL/GenBank/DDBJ whole genome shotgun (WGS) entry which is preliminary data.</text>
</comment>
<evidence type="ECO:0000256" key="1">
    <source>
        <dbReference type="SAM" id="SignalP"/>
    </source>
</evidence>
<feature type="signal peptide" evidence="1">
    <location>
        <begin position="1"/>
        <end position="25"/>
    </location>
</feature>
<keyword evidence="1" id="KW-0732">Signal</keyword>
<organism evidence="2 3">
    <name type="scientific">Elysia crispata</name>
    <name type="common">lettuce slug</name>
    <dbReference type="NCBI Taxonomy" id="231223"/>
    <lineage>
        <taxon>Eukaryota</taxon>
        <taxon>Metazoa</taxon>
        <taxon>Spiralia</taxon>
        <taxon>Lophotrochozoa</taxon>
        <taxon>Mollusca</taxon>
        <taxon>Gastropoda</taxon>
        <taxon>Heterobranchia</taxon>
        <taxon>Euthyneura</taxon>
        <taxon>Panpulmonata</taxon>
        <taxon>Sacoglossa</taxon>
        <taxon>Placobranchoidea</taxon>
        <taxon>Plakobranchidae</taxon>
        <taxon>Elysia</taxon>
    </lineage>
</organism>
<evidence type="ECO:0000313" key="3">
    <source>
        <dbReference type="Proteomes" id="UP001283361"/>
    </source>
</evidence>
<proteinExistence type="predicted"/>
<sequence length="124" mass="13895">MCVNRLTLNFLALLVYEGLPSRGVGESLAAEADDSHQTRTTKSKPKRLLMCLLIPSALSPQEPFCCQEYKRIDSTLFLAQAPPQDAVNSSQRTWATHRISSPNQNKEKKYIAFSLSLSKQEEIP</sequence>
<accession>A0AAE0YHM6</accession>
<feature type="chain" id="PRO_5042166223" description="Secreted protein" evidence="1">
    <location>
        <begin position="26"/>
        <end position="124"/>
    </location>
</feature>
<dbReference type="Proteomes" id="UP001283361">
    <property type="component" value="Unassembled WGS sequence"/>
</dbReference>
<dbReference type="EMBL" id="JAWDGP010006162">
    <property type="protein sequence ID" value="KAK3746212.1"/>
    <property type="molecule type" value="Genomic_DNA"/>
</dbReference>
<name>A0AAE0YHM6_9GAST</name>
<keyword evidence="3" id="KW-1185">Reference proteome</keyword>